<gene>
    <name evidence="3" type="ORF">M5J20_08940</name>
</gene>
<comment type="caution">
    <text evidence="3">The sequence shown here is derived from an EMBL/GenBank/DDBJ whole genome shotgun (WGS) entry which is preliminary data.</text>
</comment>
<keyword evidence="4" id="KW-1185">Reference proteome</keyword>
<feature type="coiled-coil region" evidence="1">
    <location>
        <begin position="349"/>
        <end position="385"/>
    </location>
</feature>
<dbReference type="EMBL" id="JAMFTQ010000013">
    <property type="protein sequence ID" value="MCP1388309.1"/>
    <property type="molecule type" value="Genomic_DNA"/>
</dbReference>
<sequence length="485" mass="53306">MSDKGFRGSKSSVGKDIAATLALTAALGMGGGAAAYALSDSVPTADEVAISVQQQQAQVEISDPADLLTEEDEARLLRDVERLNRPDSVKKIHFIMLNEGRDNVNDSVENFLRDHYPDEIGDEYFADGVLIIGADMNSRQNFIFAGQDVLDQLYLHKGQRLSSALEAMKPGLRDNNIEAGLVAGANTATDIEAAQAYPINDAEGDRTVAGIVSGLVLGGTTLAAGGVATERRKRRRKEIEQARTDYDAIAAEYTGLSQRLDELDIRANSVSSSFANLELRKQWEEVRDRFLGMHEAASLGVGTDRQAWENRKELAAAAKTLEDTGHAEDNINRLFAVEQGDAAERRSIITEIRADVIQARRKVKNKELKRDLAALERSLDYLDQNPDYPKFLDEFTRILGDYSLLLDEVKRREMSDVKERATLHTPRLTDPGFIYVNYTPYVVMNSWHADNVRMERESQQASSGSSSVNTGFSSGFSGGGGSSSF</sequence>
<dbReference type="Gene3D" id="3.10.310.50">
    <property type="match status" value="1"/>
</dbReference>
<feature type="region of interest" description="Disordered" evidence="2">
    <location>
        <begin position="454"/>
        <end position="485"/>
    </location>
</feature>
<evidence type="ECO:0000256" key="2">
    <source>
        <dbReference type="SAM" id="MobiDB-lite"/>
    </source>
</evidence>
<reference evidence="3" key="1">
    <citation type="submission" date="2022-05" db="EMBL/GenBank/DDBJ databases">
        <title>Corynebacterium sp. TA-R-1 sp. nov., isolated from human feces.</title>
        <authorList>
            <person name="Shamsuzzaman M."/>
            <person name="Dahal R.H."/>
        </authorList>
    </citation>
    <scope>NUCLEOTIDE SEQUENCE</scope>
    <source>
        <strain evidence="3">TA-R-1</strain>
    </source>
</reference>
<keyword evidence="1" id="KW-0175">Coiled coil</keyword>
<evidence type="ECO:0000313" key="4">
    <source>
        <dbReference type="Proteomes" id="UP001204000"/>
    </source>
</evidence>
<evidence type="ECO:0000313" key="3">
    <source>
        <dbReference type="EMBL" id="MCP1388309.1"/>
    </source>
</evidence>
<feature type="compositionally biased region" description="Gly residues" evidence="2">
    <location>
        <begin position="476"/>
        <end position="485"/>
    </location>
</feature>
<evidence type="ECO:0000256" key="1">
    <source>
        <dbReference type="SAM" id="Coils"/>
    </source>
</evidence>
<dbReference type="Proteomes" id="UP001204000">
    <property type="component" value="Unassembled WGS sequence"/>
</dbReference>
<feature type="compositionally biased region" description="Low complexity" evidence="2">
    <location>
        <begin position="462"/>
        <end position="475"/>
    </location>
</feature>
<dbReference type="RefSeq" id="WP_253578727.1">
    <property type="nucleotide sequence ID" value="NZ_JAMFTQ010000013.1"/>
</dbReference>
<protein>
    <submittedName>
        <fullName evidence="3">DUF5129 domain-containing protein</fullName>
    </submittedName>
</protein>
<proteinExistence type="predicted"/>
<name>A0ABT1G2S5_9CORY</name>
<organism evidence="3 4">
    <name type="scientific">Corynebacterium stercoris</name>
    <dbReference type="NCBI Taxonomy" id="2943490"/>
    <lineage>
        <taxon>Bacteria</taxon>
        <taxon>Bacillati</taxon>
        <taxon>Actinomycetota</taxon>
        <taxon>Actinomycetes</taxon>
        <taxon>Mycobacteriales</taxon>
        <taxon>Corynebacteriaceae</taxon>
        <taxon>Corynebacterium</taxon>
    </lineage>
</organism>
<accession>A0ABT1G2S5</accession>